<reference evidence="3" key="1">
    <citation type="submission" date="2018-11" db="EMBL/GenBank/DDBJ databases">
        <authorList>
            <consortium name="Pathogen Informatics"/>
        </authorList>
    </citation>
    <scope>NUCLEOTIDE SEQUENCE</scope>
</reference>
<name>A0A448WF54_9PLAT</name>
<evidence type="ECO:0000313" key="4">
    <source>
        <dbReference type="Proteomes" id="UP000784294"/>
    </source>
</evidence>
<comment type="caution">
    <text evidence="3">The sequence shown here is derived from an EMBL/GenBank/DDBJ whole genome shotgun (WGS) entry which is preliminary data.</text>
</comment>
<evidence type="ECO:0000313" key="3">
    <source>
        <dbReference type="EMBL" id="VEL10272.1"/>
    </source>
</evidence>
<keyword evidence="4" id="KW-1185">Reference proteome</keyword>
<evidence type="ECO:0000256" key="2">
    <source>
        <dbReference type="SAM" id="Phobius"/>
    </source>
</evidence>
<keyword evidence="2" id="KW-1133">Transmembrane helix</keyword>
<evidence type="ECO:0000256" key="1">
    <source>
        <dbReference type="SAM" id="MobiDB-lite"/>
    </source>
</evidence>
<feature type="region of interest" description="Disordered" evidence="1">
    <location>
        <begin position="105"/>
        <end position="132"/>
    </location>
</feature>
<feature type="transmembrane region" description="Helical" evidence="2">
    <location>
        <begin position="144"/>
        <end position="164"/>
    </location>
</feature>
<sequence>MMRNQVKVEFILVEMTRPTDLNDYPETRSPLSRAPIVSSAHLEYINAQWTSLLVSPTSVKTLSDGWYRLYQPVRRSICRTEAKCRKEKVHRGSAGVPVLGHTKPNSTFEGVQTETKEESELGAPGSGDTRSCTARPWHDSGGHFLLFLLVLVLVILVILLFLLLPLRILILLHRSLVNMTHSLLPPSESAMERVCRASVWGGQCSASTHVSSKVFQLTFISSASTAVHLPYRRKVTLP</sequence>
<protein>
    <submittedName>
        <fullName evidence="3">Uncharacterized protein</fullName>
    </submittedName>
</protein>
<keyword evidence="2" id="KW-0472">Membrane</keyword>
<keyword evidence="2" id="KW-0812">Transmembrane</keyword>
<dbReference type="Proteomes" id="UP000784294">
    <property type="component" value="Unassembled WGS sequence"/>
</dbReference>
<dbReference type="EMBL" id="CAAALY010008526">
    <property type="protein sequence ID" value="VEL10272.1"/>
    <property type="molecule type" value="Genomic_DNA"/>
</dbReference>
<proteinExistence type="predicted"/>
<dbReference type="AlphaFoldDB" id="A0A448WF54"/>
<organism evidence="3 4">
    <name type="scientific">Protopolystoma xenopodis</name>
    <dbReference type="NCBI Taxonomy" id="117903"/>
    <lineage>
        <taxon>Eukaryota</taxon>
        <taxon>Metazoa</taxon>
        <taxon>Spiralia</taxon>
        <taxon>Lophotrochozoa</taxon>
        <taxon>Platyhelminthes</taxon>
        <taxon>Monogenea</taxon>
        <taxon>Polyopisthocotylea</taxon>
        <taxon>Polystomatidea</taxon>
        <taxon>Polystomatidae</taxon>
        <taxon>Protopolystoma</taxon>
    </lineage>
</organism>
<gene>
    <name evidence="3" type="ORF">PXEA_LOCUS3712</name>
</gene>
<accession>A0A448WF54</accession>